<sequence>MTNATSATRGGRRGGLPTRATAPSTQQRAAAPSRSTRQGAAVEGALRAQDGFRSAQEIYTALRSAGQNVGLSTVYRHLQAFAEQGLADVIHTAEGETAYRLCDLSADRKHHHHLVCRDCGRAEEIEARAIERWSKQVATTHGYAEVDHTVEIFGVCPDCAA</sequence>
<dbReference type="PANTHER" id="PTHR33202">
    <property type="entry name" value="ZINC UPTAKE REGULATION PROTEIN"/>
    <property type="match status" value="1"/>
</dbReference>
<feature type="binding site" evidence="12">
    <location>
        <position position="148"/>
    </location>
    <ligand>
        <name>Fe cation</name>
        <dbReference type="ChEBI" id="CHEBI:24875"/>
    </ligand>
</feature>
<dbReference type="InterPro" id="IPR036388">
    <property type="entry name" value="WH-like_DNA-bd_sf"/>
</dbReference>
<evidence type="ECO:0000313" key="14">
    <source>
        <dbReference type="EMBL" id="MBE1604098.1"/>
    </source>
</evidence>
<keyword evidence="15" id="KW-1185">Reference proteome</keyword>
<evidence type="ECO:0000256" key="4">
    <source>
        <dbReference type="ARBA" id="ARBA00022490"/>
    </source>
</evidence>
<dbReference type="InterPro" id="IPR043135">
    <property type="entry name" value="Fur_C"/>
</dbReference>
<comment type="cofactor">
    <cofactor evidence="11">
        <name>Zn(2+)</name>
        <dbReference type="ChEBI" id="CHEBI:29105"/>
    </cofactor>
    <text evidence="11">Binds 1 zinc ion per subunit.</text>
</comment>
<dbReference type="PANTHER" id="PTHR33202:SF2">
    <property type="entry name" value="FERRIC UPTAKE REGULATION PROTEIN"/>
    <property type="match status" value="1"/>
</dbReference>
<feature type="binding site" evidence="11">
    <location>
        <position position="159"/>
    </location>
    <ligand>
        <name>Zn(2+)</name>
        <dbReference type="ChEBI" id="CHEBI:29105"/>
    </ligand>
</feature>
<dbReference type="Pfam" id="PF01475">
    <property type="entry name" value="FUR"/>
    <property type="match status" value="1"/>
</dbReference>
<evidence type="ECO:0000256" key="13">
    <source>
        <dbReference type="SAM" id="MobiDB-lite"/>
    </source>
</evidence>
<protein>
    <submittedName>
        <fullName evidence="14">Fur family ferric uptake transcriptional regulator</fullName>
    </submittedName>
</protein>
<dbReference type="Proteomes" id="UP000638648">
    <property type="component" value="Unassembled WGS sequence"/>
</dbReference>
<keyword evidence="12" id="KW-0408">Iron</keyword>
<comment type="subunit">
    <text evidence="3">Homodimer.</text>
</comment>
<evidence type="ECO:0000256" key="12">
    <source>
        <dbReference type="PIRSR" id="PIRSR602481-2"/>
    </source>
</evidence>
<feature type="binding site" evidence="12">
    <location>
        <position position="131"/>
    </location>
    <ligand>
        <name>Fe cation</name>
        <dbReference type="ChEBI" id="CHEBI:24875"/>
    </ligand>
</feature>
<dbReference type="Gene3D" id="3.30.1490.190">
    <property type="match status" value="1"/>
</dbReference>
<dbReference type="GO" id="GO:0003700">
    <property type="term" value="F:DNA-binding transcription factor activity"/>
    <property type="evidence" value="ECO:0007669"/>
    <property type="project" value="InterPro"/>
</dbReference>
<reference evidence="14" key="1">
    <citation type="submission" date="2020-10" db="EMBL/GenBank/DDBJ databases">
        <title>Sequencing the genomes of 1000 actinobacteria strains.</title>
        <authorList>
            <person name="Klenk H.-P."/>
        </authorList>
    </citation>
    <scope>NUCLEOTIDE SEQUENCE</scope>
    <source>
        <strain evidence="14">DSM 45354</strain>
    </source>
</reference>
<dbReference type="FunFam" id="1.10.10.10:FF:000459">
    <property type="entry name" value="Ferric uptake regulation protein"/>
    <property type="match status" value="1"/>
</dbReference>
<organism evidence="14 15">
    <name type="scientific">Actinopolymorpha pittospori</name>
    <dbReference type="NCBI Taxonomy" id="648752"/>
    <lineage>
        <taxon>Bacteria</taxon>
        <taxon>Bacillati</taxon>
        <taxon>Actinomycetota</taxon>
        <taxon>Actinomycetes</taxon>
        <taxon>Propionibacteriales</taxon>
        <taxon>Actinopolymorphaceae</taxon>
        <taxon>Actinopolymorpha</taxon>
    </lineage>
</organism>
<evidence type="ECO:0000256" key="7">
    <source>
        <dbReference type="ARBA" id="ARBA00022833"/>
    </source>
</evidence>
<evidence type="ECO:0000256" key="3">
    <source>
        <dbReference type="ARBA" id="ARBA00011738"/>
    </source>
</evidence>
<proteinExistence type="inferred from homology"/>
<evidence type="ECO:0000256" key="1">
    <source>
        <dbReference type="ARBA" id="ARBA00004496"/>
    </source>
</evidence>
<evidence type="ECO:0000256" key="6">
    <source>
        <dbReference type="ARBA" id="ARBA00022723"/>
    </source>
</evidence>
<comment type="subcellular location">
    <subcellularLocation>
        <location evidence="1">Cytoplasm</location>
    </subcellularLocation>
</comment>
<keyword evidence="7 11" id="KW-0862">Zinc</keyword>
<dbReference type="GO" id="GO:0000976">
    <property type="term" value="F:transcription cis-regulatory region binding"/>
    <property type="evidence" value="ECO:0007669"/>
    <property type="project" value="TreeGrafter"/>
</dbReference>
<feature type="binding site" evidence="11">
    <location>
        <position position="156"/>
    </location>
    <ligand>
        <name>Zn(2+)</name>
        <dbReference type="ChEBI" id="CHEBI:29105"/>
    </ligand>
</feature>
<dbReference type="GO" id="GO:0005829">
    <property type="term" value="C:cytosol"/>
    <property type="evidence" value="ECO:0007669"/>
    <property type="project" value="TreeGrafter"/>
</dbReference>
<dbReference type="CDD" id="cd07153">
    <property type="entry name" value="Fur_like"/>
    <property type="match status" value="1"/>
</dbReference>
<evidence type="ECO:0000256" key="10">
    <source>
        <dbReference type="ARBA" id="ARBA00023163"/>
    </source>
</evidence>
<dbReference type="GO" id="GO:0045892">
    <property type="term" value="P:negative regulation of DNA-templated transcription"/>
    <property type="evidence" value="ECO:0007669"/>
    <property type="project" value="TreeGrafter"/>
</dbReference>
<dbReference type="EMBL" id="JADBEM010000001">
    <property type="protein sequence ID" value="MBE1604098.1"/>
    <property type="molecule type" value="Genomic_DNA"/>
</dbReference>
<evidence type="ECO:0000313" key="15">
    <source>
        <dbReference type="Proteomes" id="UP000638648"/>
    </source>
</evidence>
<evidence type="ECO:0000256" key="8">
    <source>
        <dbReference type="ARBA" id="ARBA00023015"/>
    </source>
</evidence>
<evidence type="ECO:0000256" key="2">
    <source>
        <dbReference type="ARBA" id="ARBA00007957"/>
    </source>
</evidence>
<evidence type="ECO:0000256" key="9">
    <source>
        <dbReference type="ARBA" id="ARBA00023125"/>
    </source>
</evidence>
<feature type="binding site" evidence="11">
    <location>
        <position position="119"/>
    </location>
    <ligand>
        <name>Zn(2+)</name>
        <dbReference type="ChEBI" id="CHEBI:29105"/>
    </ligand>
</feature>
<feature type="region of interest" description="Disordered" evidence="13">
    <location>
        <begin position="1"/>
        <end position="43"/>
    </location>
</feature>
<keyword evidence="9" id="KW-0238">DNA-binding</keyword>
<keyword evidence="10" id="KW-0804">Transcription</keyword>
<dbReference type="InterPro" id="IPR002481">
    <property type="entry name" value="FUR"/>
</dbReference>
<name>A0A927RI20_9ACTN</name>
<dbReference type="InterPro" id="IPR036390">
    <property type="entry name" value="WH_DNA-bd_sf"/>
</dbReference>
<comment type="similarity">
    <text evidence="2">Belongs to the Fur family.</text>
</comment>
<feature type="binding site" evidence="12">
    <location>
        <position position="110"/>
    </location>
    <ligand>
        <name>Fe cation</name>
        <dbReference type="ChEBI" id="CHEBI:24875"/>
    </ligand>
</feature>
<keyword evidence="5" id="KW-0678">Repressor</keyword>
<feature type="binding site" evidence="11">
    <location>
        <position position="116"/>
    </location>
    <ligand>
        <name>Zn(2+)</name>
        <dbReference type="ChEBI" id="CHEBI:29105"/>
    </ligand>
</feature>
<comment type="caution">
    <text evidence="14">The sequence shown here is derived from an EMBL/GenBank/DDBJ whole genome shotgun (WGS) entry which is preliminary data.</text>
</comment>
<feature type="compositionally biased region" description="Polar residues" evidence="13">
    <location>
        <begin position="23"/>
        <end position="38"/>
    </location>
</feature>
<evidence type="ECO:0000256" key="11">
    <source>
        <dbReference type="PIRSR" id="PIRSR602481-1"/>
    </source>
</evidence>
<evidence type="ECO:0000256" key="5">
    <source>
        <dbReference type="ARBA" id="ARBA00022491"/>
    </source>
</evidence>
<dbReference type="AlphaFoldDB" id="A0A927RI20"/>
<dbReference type="SUPFAM" id="SSF46785">
    <property type="entry name" value="Winged helix' DNA-binding domain"/>
    <property type="match status" value="1"/>
</dbReference>
<dbReference type="GO" id="GO:0008270">
    <property type="term" value="F:zinc ion binding"/>
    <property type="evidence" value="ECO:0007669"/>
    <property type="project" value="TreeGrafter"/>
</dbReference>
<dbReference type="RefSeq" id="WP_337917462.1">
    <property type="nucleotide sequence ID" value="NZ_BAABJL010000072.1"/>
</dbReference>
<accession>A0A927RI20</accession>
<gene>
    <name evidence="14" type="ORF">HEB94_000946</name>
</gene>
<comment type="cofactor">
    <cofactor evidence="12">
        <name>Mn(2+)</name>
        <dbReference type="ChEBI" id="CHEBI:29035"/>
    </cofactor>
    <cofactor evidence="12">
        <name>Fe(2+)</name>
        <dbReference type="ChEBI" id="CHEBI:29033"/>
    </cofactor>
    <text evidence="12">Binds 1 Mn(2+) or Fe(2+) ion per subunit.</text>
</comment>
<dbReference type="GO" id="GO:1900376">
    <property type="term" value="P:regulation of secondary metabolite biosynthetic process"/>
    <property type="evidence" value="ECO:0007669"/>
    <property type="project" value="TreeGrafter"/>
</dbReference>
<dbReference type="Gene3D" id="1.10.10.10">
    <property type="entry name" value="Winged helix-like DNA-binding domain superfamily/Winged helix DNA-binding domain"/>
    <property type="match status" value="1"/>
</dbReference>
<keyword evidence="8" id="KW-0805">Transcription regulation</keyword>
<keyword evidence="6 11" id="KW-0479">Metal-binding</keyword>
<keyword evidence="4" id="KW-0963">Cytoplasm</keyword>